<name>A0A8S5QLX5_9CAUD</name>
<protein>
    <submittedName>
        <fullName evidence="1">Uncharacterized protein</fullName>
    </submittedName>
</protein>
<sequence length="32" mass="3851">MVGFWSCFLDTNGRWRCFPRTNSIWREGIIDS</sequence>
<dbReference type="EMBL" id="BK015686">
    <property type="protein sequence ID" value="DAE19773.1"/>
    <property type="molecule type" value="Genomic_DNA"/>
</dbReference>
<evidence type="ECO:0000313" key="1">
    <source>
        <dbReference type="EMBL" id="DAE19773.1"/>
    </source>
</evidence>
<reference evidence="1" key="1">
    <citation type="journal article" date="2021" name="Proc. Natl. Acad. Sci. U.S.A.">
        <title>A Catalog of Tens of Thousands of Viruses from Human Metagenomes Reveals Hidden Associations with Chronic Diseases.</title>
        <authorList>
            <person name="Tisza M.J."/>
            <person name="Buck C.B."/>
        </authorList>
    </citation>
    <scope>NUCLEOTIDE SEQUENCE</scope>
    <source>
        <strain evidence="1">Cteoh1</strain>
    </source>
</reference>
<accession>A0A8S5QLX5</accession>
<proteinExistence type="predicted"/>
<organism evidence="1">
    <name type="scientific">Siphoviridae sp. cteoh1</name>
    <dbReference type="NCBI Taxonomy" id="2826407"/>
    <lineage>
        <taxon>Viruses</taxon>
        <taxon>Duplodnaviria</taxon>
        <taxon>Heunggongvirae</taxon>
        <taxon>Uroviricota</taxon>
        <taxon>Caudoviricetes</taxon>
    </lineage>
</organism>